<evidence type="ECO:0000313" key="2">
    <source>
        <dbReference type="EMBL" id="MCJ7858857.1"/>
    </source>
</evidence>
<name>A0A9X1WLR6_9CORY</name>
<accession>A0A9X1WLR6</accession>
<reference evidence="2" key="1">
    <citation type="submission" date="2022-04" db="EMBL/GenBank/DDBJ databases">
        <title>Corynebacterium kalidii LD5P10.</title>
        <authorList>
            <person name="Sun J.Q."/>
        </authorList>
    </citation>
    <scope>NUCLEOTIDE SEQUENCE</scope>
    <source>
        <strain evidence="2">LD5P10</strain>
    </source>
</reference>
<feature type="region of interest" description="Disordered" evidence="1">
    <location>
        <begin position="1"/>
        <end position="26"/>
    </location>
</feature>
<keyword evidence="3" id="KW-1185">Reference proteome</keyword>
<feature type="compositionally biased region" description="Basic and acidic residues" evidence="1">
    <location>
        <begin position="8"/>
        <end position="26"/>
    </location>
</feature>
<dbReference type="RefSeq" id="WP_244804590.1">
    <property type="nucleotide sequence ID" value="NZ_JALIEA010000013.1"/>
</dbReference>
<evidence type="ECO:0008006" key="4">
    <source>
        <dbReference type="Google" id="ProtNLM"/>
    </source>
</evidence>
<proteinExistence type="predicted"/>
<dbReference type="EMBL" id="JALIEA010000013">
    <property type="protein sequence ID" value="MCJ7858857.1"/>
    <property type="molecule type" value="Genomic_DNA"/>
</dbReference>
<evidence type="ECO:0000313" key="3">
    <source>
        <dbReference type="Proteomes" id="UP001139207"/>
    </source>
</evidence>
<evidence type="ECO:0000256" key="1">
    <source>
        <dbReference type="SAM" id="MobiDB-lite"/>
    </source>
</evidence>
<sequence>MDIGGMADKAKKAVNDNRDQVEKKAGEAIDKVVDGDKADKAKGALKSGLDKLSGS</sequence>
<dbReference type="Proteomes" id="UP001139207">
    <property type="component" value="Unassembled WGS sequence"/>
</dbReference>
<comment type="caution">
    <text evidence="2">The sequence shown here is derived from an EMBL/GenBank/DDBJ whole genome shotgun (WGS) entry which is preliminary data.</text>
</comment>
<dbReference type="AlphaFoldDB" id="A0A9X1WLR6"/>
<gene>
    <name evidence="2" type="ORF">MUN33_09030</name>
</gene>
<organism evidence="2 3">
    <name type="scientific">Corynebacterium kalidii</name>
    <dbReference type="NCBI Taxonomy" id="2931982"/>
    <lineage>
        <taxon>Bacteria</taxon>
        <taxon>Bacillati</taxon>
        <taxon>Actinomycetota</taxon>
        <taxon>Actinomycetes</taxon>
        <taxon>Mycobacteriales</taxon>
        <taxon>Corynebacteriaceae</taxon>
        <taxon>Corynebacterium</taxon>
    </lineage>
</organism>
<protein>
    <recommendedName>
        <fullName evidence="4">Antitoxin</fullName>
    </recommendedName>
</protein>